<dbReference type="Pfam" id="PF00378">
    <property type="entry name" value="ECH_1"/>
    <property type="match status" value="1"/>
</dbReference>
<dbReference type="SUPFAM" id="SSF52096">
    <property type="entry name" value="ClpP/crotonase"/>
    <property type="match status" value="1"/>
</dbReference>
<evidence type="ECO:0000256" key="2">
    <source>
        <dbReference type="ARBA" id="ARBA00023239"/>
    </source>
</evidence>
<evidence type="ECO:0000313" key="3">
    <source>
        <dbReference type="EMBL" id="MVA95729.1"/>
    </source>
</evidence>
<dbReference type="PANTHER" id="PTHR11941:SF54">
    <property type="entry name" value="ENOYL-COA HYDRATASE, MITOCHONDRIAL"/>
    <property type="match status" value="1"/>
</dbReference>
<organism evidence="3 4">
    <name type="scientific">Nitratireductor arenosus</name>
    <dbReference type="NCBI Taxonomy" id="2682096"/>
    <lineage>
        <taxon>Bacteria</taxon>
        <taxon>Pseudomonadati</taxon>
        <taxon>Pseudomonadota</taxon>
        <taxon>Alphaproteobacteria</taxon>
        <taxon>Hyphomicrobiales</taxon>
        <taxon>Phyllobacteriaceae</taxon>
        <taxon>Nitratireductor</taxon>
    </lineage>
</organism>
<dbReference type="AlphaFoldDB" id="A0A844QD19"/>
<dbReference type="InterPro" id="IPR029045">
    <property type="entry name" value="ClpP/crotonase-like_dom_sf"/>
</dbReference>
<dbReference type="CDD" id="cd06558">
    <property type="entry name" value="crotonase-like"/>
    <property type="match status" value="1"/>
</dbReference>
<reference evidence="3 4" key="1">
    <citation type="submission" date="2019-12" db="EMBL/GenBank/DDBJ databases">
        <title>Nitratireductor arenosus sp. nov., Isolated from sea sand, Jeju island, South Korea.</title>
        <authorList>
            <person name="Kim W."/>
        </authorList>
    </citation>
    <scope>NUCLEOTIDE SEQUENCE [LARGE SCALE GENOMIC DNA]</scope>
    <source>
        <strain evidence="3 4">CAU 1489</strain>
    </source>
</reference>
<sequence>MNPPSGAAIRDDDDAVPLRITLDGPIALLAFNRPEKCNAISDALLDRLKSFFSEPPKAVRVVVLHGLGGHFSAGLDLSEQVAREPAEVMRHSRGWHQVMDEIQFGGLPVVSVLNGAVIGGGLEIAASTHVRIAEPSARFQLPEGKRGIFVGGGATVRVGRILGADRLTEMMLTGRSYDAEEGHRLGLAHYLVGDGEGIAKARELAMEIASNAPLVNYLVIQAVSRIDDMGRGDGLFAESLGAALSQTDTDAREGLRAFLEKRDPRFR</sequence>
<dbReference type="InterPro" id="IPR014748">
    <property type="entry name" value="Enoyl-CoA_hydra_C"/>
</dbReference>
<name>A0A844QD19_9HYPH</name>
<accession>A0A844QD19</accession>
<gene>
    <name evidence="3" type="ORF">GN330_00490</name>
</gene>
<dbReference type="PANTHER" id="PTHR11941">
    <property type="entry name" value="ENOYL-COA HYDRATASE-RELATED"/>
    <property type="match status" value="1"/>
</dbReference>
<comment type="similarity">
    <text evidence="1">Belongs to the enoyl-CoA hydratase/isomerase family.</text>
</comment>
<dbReference type="NCBIfam" id="NF006013">
    <property type="entry name" value="PRK08150.1"/>
    <property type="match status" value="1"/>
</dbReference>
<dbReference type="Gene3D" id="1.10.12.10">
    <property type="entry name" value="Lyase 2-enoyl-coa Hydratase, Chain A, domain 2"/>
    <property type="match status" value="1"/>
</dbReference>
<keyword evidence="2" id="KW-0456">Lyase</keyword>
<keyword evidence="4" id="KW-1185">Reference proteome</keyword>
<proteinExistence type="inferred from homology"/>
<evidence type="ECO:0000256" key="1">
    <source>
        <dbReference type="ARBA" id="ARBA00005254"/>
    </source>
</evidence>
<dbReference type="InterPro" id="IPR001753">
    <property type="entry name" value="Enoyl-CoA_hydra/iso"/>
</dbReference>
<evidence type="ECO:0000313" key="4">
    <source>
        <dbReference type="Proteomes" id="UP000463224"/>
    </source>
</evidence>
<dbReference type="GO" id="GO:0016829">
    <property type="term" value="F:lyase activity"/>
    <property type="evidence" value="ECO:0007669"/>
    <property type="project" value="UniProtKB-KW"/>
</dbReference>
<dbReference type="Gene3D" id="3.90.226.10">
    <property type="entry name" value="2-enoyl-CoA Hydratase, Chain A, domain 1"/>
    <property type="match status" value="1"/>
</dbReference>
<dbReference type="RefSeq" id="WP_156710618.1">
    <property type="nucleotide sequence ID" value="NZ_WPHG01000001.1"/>
</dbReference>
<dbReference type="GO" id="GO:0006635">
    <property type="term" value="P:fatty acid beta-oxidation"/>
    <property type="evidence" value="ECO:0007669"/>
    <property type="project" value="TreeGrafter"/>
</dbReference>
<dbReference type="EMBL" id="WPHG01000001">
    <property type="protein sequence ID" value="MVA95729.1"/>
    <property type="molecule type" value="Genomic_DNA"/>
</dbReference>
<comment type="caution">
    <text evidence="3">The sequence shown here is derived from an EMBL/GenBank/DDBJ whole genome shotgun (WGS) entry which is preliminary data.</text>
</comment>
<protein>
    <submittedName>
        <fullName evidence="3">Crotonase/enoyl-CoA hydratase family protein</fullName>
    </submittedName>
</protein>
<dbReference type="Proteomes" id="UP000463224">
    <property type="component" value="Unassembled WGS sequence"/>
</dbReference>